<dbReference type="Pfam" id="PF04391">
    <property type="entry name" value="DUF533"/>
    <property type="match status" value="1"/>
</dbReference>
<gene>
    <name evidence="1" type="ORF">NCTC13337_01274</name>
</gene>
<evidence type="ECO:0000313" key="2">
    <source>
        <dbReference type="Proteomes" id="UP000254601"/>
    </source>
</evidence>
<dbReference type="InterPro" id="IPR007486">
    <property type="entry name" value="YebE"/>
</dbReference>
<dbReference type="OrthoDB" id="5459344at2"/>
<dbReference type="SUPFAM" id="SSF158682">
    <property type="entry name" value="TerB-like"/>
    <property type="match status" value="1"/>
</dbReference>
<reference evidence="1 2" key="1">
    <citation type="submission" date="2018-06" db="EMBL/GenBank/DDBJ databases">
        <authorList>
            <consortium name="Pathogen Informatics"/>
            <person name="Doyle S."/>
        </authorList>
    </citation>
    <scope>NUCLEOTIDE SEQUENCE [LARGE SCALE GENOMIC DNA]</scope>
    <source>
        <strain evidence="1 2">NCTC13337</strain>
    </source>
</reference>
<dbReference type="AlphaFoldDB" id="A0A380MTI4"/>
<evidence type="ECO:0000313" key="1">
    <source>
        <dbReference type="EMBL" id="SUO95376.1"/>
    </source>
</evidence>
<organism evidence="1 2">
    <name type="scientific">Suttonella ornithocola</name>
    <dbReference type="NCBI Taxonomy" id="279832"/>
    <lineage>
        <taxon>Bacteria</taxon>
        <taxon>Pseudomonadati</taxon>
        <taxon>Pseudomonadota</taxon>
        <taxon>Gammaproteobacteria</taxon>
        <taxon>Cardiobacteriales</taxon>
        <taxon>Cardiobacteriaceae</taxon>
        <taxon>Suttonella</taxon>
    </lineage>
</organism>
<sequence>MNINNLLNQVLGAGQQLNQRSNGNVTGQGLGGLLQSVLGNSNSGSNSLIDTLGGLMKDKNALKKLGGSAAAAGILSMVLGGSNGSRGMSNSIAKMGSLAAIGTLAYKAYQSWQQNDAKANANTQSIQPSAQRSQSEAENNSRVVLKAMIAAAKADGEISAAEQNAILNQVGQEDQEAQNWLNQILQNIPTPQQIAAEVGNDSALAAEVYLASRIVCGDLDRKEIIFLANLQQALGLEDNFVEQLEKQAGF</sequence>
<keyword evidence="2" id="KW-1185">Reference proteome</keyword>
<proteinExistence type="predicted"/>
<dbReference type="Gene3D" id="1.10.3680.10">
    <property type="entry name" value="TerB-like"/>
    <property type="match status" value="1"/>
</dbReference>
<dbReference type="Proteomes" id="UP000254601">
    <property type="component" value="Unassembled WGS sequence"/>
</dbReference>
<dbReference type="CDD" id="cd07178">
    <property type="entry name" value="terB_like_YebE"/>
    <property type="match status" value="1"/>
</dbReference>
<accession>A0A380MTI4</accession>
<protein>
    <submittedName>
        <fullName evidence="1">Protein of uncharacterized function (DUF533)</fullName>
    </submittedName>
</protein>
<name>A0A380MTI4_9GAMM</name>
<dbReference type="InterPro" id="IPR029024">
    <property type="entry name" value="TerB-like"/>
</dbReference>
<dbReference type="EMBL" id="UHIC01000001">
    <property type="protein sequence ID" value="SUO95376.1"/>
    <property type="molecule type" value="Genomic_DNA"/>
</dbReference>
<dbReference type="RefSeq" id="WP_072576042.1">
    <property type="nucleotide sequence ID" value="NZ_LWHB01000045.1"/>
</dbReference>